<evidence type="ECO:0000256" key="3">
    <source>
        <dbReference type="ARBA" id="ARBA00013080"/>
    </source>
</evidence>
<evidence type="ECO:0000256" key="8">
    <source>
        <dbReference type="HAMAP-Rule" id="MF_00197"/>
    </source>
</evidence>
<comment type="subcellular location">
    <subcellularLocation>
        <location evidence="8">Cytoplasm</location>
    </subcellularLocation>
</comment>
<reference evidence="10 11" key="1">
    <citation type="journal article" date="2019" name="Int. J. Syst. Evol. Microbiol.">
        <title>The Global Catalogue of Microorganisms (GCM) 10K type strain sequencing project: providing services to taxonomists for standard genome sequencing and annotation.</title>
        <authorList>
            <consortium name="The Broad Institute Genomics Platform"/>
            <consortium name="The Broad Institute Genome Sequencing Center for Infectious Disease"/>
            <person name="Wu L."/>
            <person name="Ma J."/>
        </authorList>
    </citation>
    <scope>NUCLEOTIDE SEQUENCE [LARGE SCALE GENOMIC DNA]</scope>
    <source>
        <strain evidence="10 11">JCM 1407</strain>
    </source>
</reference>
<feature type="binding site" evidence="8">
    <location>
        <begin position="219"/>
        <end position="220"/>
    </location>
    <ligand>
        <name>substrate</name>
    </ligand>
</feature>
<dbReference type="Pfam" id="PF01678">
    <property type="entry name" value="DAP_epimerase"/>
    <property type="match status" value="2"/>
</dbReference>
<evidence type="ECO:0000256" key="1">
    <source>
        <dbReference type="ARBA" id="ARBA00005196"/>
    </source>
</evidence>
<accession>A0ABN1JPM5</accession>
<feature type="binding site" evidence="8">
    <location>
        <begin position="209"/>
        <end position="210"/>
    </location>
    <ligand>
        <name>substrate</name>
    </ligand>
</feature>
<dbReference type="PANTHER" id="PTHR31689">
    <property type="entry name" value="DIAMINOPIMELATE EPIMERASE, CHLOROPLASTIC"/>
    <property type="match status" value="1"/>
</dbReference>
<evidence type="ECO:0000256" key="4">
    <source>
        <dbReference type="ARBA" id="ARBA00022605"/>
    </source>
</evidence>
<dbReference type="EC" id="5.1.1.7" evidence="3 8"/>
<feature type="active site" evidence="9">
    <location>
        <position position="72"/>
    </location>
</feature>
<comment type="caution">
    <text evidence="8">Lacks conserved residue(s) required for the propagation of feature annotation.</text>
</comment>
<dbReference type="EMBL" id="BAAACG010000010">
    <property type="protein sequence ID" value="GAA0743652.1"/>
    <property type="molecule type" value="Genomic_DNA"/>
</dbReference>
<gene>
    <name evidence="8 10" type="primary">dapF</name>
    <name evidence="10" type="ORF">GCM10008906_27690</name>
</gene>
<dbReference type="Proteomes" id="UP001501510">
    <property type="component" value="Unassembled WGS sequence"/>
</dbReference>
<evidence type="ECO:0000256" key="9">
    <source>
        <dbReference type="PROSITE-ProRule" id="PRU10125"/>
    </source>
</evidence>
<keyword evidence="4 8" id="KW-0028">Amino-acid biosynthesis</keyword>
<dbReference type="Gene3D" id="3.10.310.10">
    <property type="entry name" value="Diaminopimelate Epimerase, Chain A, domain 1"/>
    <property type="match status" value="2"/>
</dbReference>
<organism evidence="10 11">
    <name type="scientific">Clostridium oceanicum</name>
    <dbReference type="NCBI Taxonomy" id="1543"/>
    <lineage>
        <taxon>Bacteria</taxon>
        <taxon>Bacillati</taxon>
        <taxon>Bacillota</taxon>
        <taxon>Clostridia</taxon>
        <taxon>Eubacteriales</taxon>
        <taxon>Clostridiaceae</taxon>
        <taxon>Clostridium</taxon>
    </lineage>
</organism>
<sequence length="273" mass="29984">MNFTKMTGTGNDFVVIDDRENNYLGKEKEIALKLCDRHFSIGGDGVLLVRKSEKADTKMVIINSDGSRASMCGNGIRCFAKYVWDEKIVLTNPMTIETDDGIKKADLKVEDGKAKYVTINMGKPSLEPSTVSEKFDEKILDKKVNIKNKEYAITSFHMGVPHTMVFGKLDDYKIEEGKGIEKSDIFKAGTNVNFCEVVNKNKILVKTWERGAGATLACGTGSCASVIASNLLGYTGKEVEVVVPGGNIFIEIKEEGILMRGPANTCFRGEIDV</sequence>
<dbReference type="RefSeq" id="WP_343762362.1">
    <property type="nucleotide sequence ID" value="NZ_BAAACG010000010.1"/>
</dbReference>
<dbReference type="PANTHER" id="PTHR31689:SF0">
    <property type="entry name" value="DIAMINOPIMELATE EPIMERASE"/>
    <property type="match status" value="1"/>
</dbReference>
<dbReference type="NCBIfam" id="TIGR00652">
    <property type="entry name" value="DapF"/>
    <property type="match status" value="1"/>
</dbReference>
<evidence type="ECO:0000256" key="6">
    <source>
        <dbReference type="ARBA" id="ARBA00023235"/>
    </source>
</evidence>
<comment type="pathway">
    <text evidence="1 8">Amino-acid biosynthesis; L-lysine biosynthesis via DAP pathway; DL-2,6-diaminopimelate from LL-2,6-diaminopimelate: step 1/1.</text>
</comment>
<keyword evidence="8" id="KW-0963">Cytoplasm</keyword>
<dbReference type="PROSITE" id="PS01326">
    <property type="entry name" value="DAP_EPIMERASE"/>
    <property type="match status" value="1"/>
</dbReference>
<dbReference type="InterPro" id="IPR018510">
    <property type="entry name" value="DAP_epimerase_AS"/>
</dbReference>
<proteinExistence type="inferred from homology"/>
<evidence type="ECO:0000256" key="2">
    <source>
        <dbReference type="ARBA" id="ARBA00010219"/>
    </source>
</evidence>
<evidence type="ECO:0000256" key="7">
    <source>
        <dbReference type="ARBA" id="ARBA00051712"/>
    </source>
</evidence>
<comment type="function">
    <text evidence="8">Catalyzes the stereoinversion of LL-2,6-diaminopimelate (L,L-DAP) to meso-diaminopimelate (meso-DAP), a precursor of L-lysine and an essential component of the bacterial peptidoglycan.</text>
</comment>
<evidence type="ECO:0000313" key="11">
    <source>
        <dbReference type="Proteomes" id="UP001501510"/>
    </source>
</evidence>
<protein>
    <recommendedName>
        <fullName evidence="3 8">Diaminopimelate epimerase</fullName>
        <shortName evidence="8">DAP epimerase</shortName>
        <ecNumber evidence="3 8">5.1.1.7</ecNumber>
    </recommendedName>
    <alternativeName>
        <fullName evidence="8">PLP-independent amino acid racemase</fullName>
    </alternativeName>
</protein>
<dbReference type="SUPFAM" id="SSF54506">
    <property type="entry name" value="Diaminopimelate epimerase-like"/>
    <property type="match status" value="2"/>
</dbReference>
<comment type="similarity">
    <text evidence="2 8">Belongs to the diaminopimelate epimerase family.</text>
</comment>
<evidence type="ECO:0000256" key="5">
    <source>
        <dbReference type="ARBA" id="ARBA00023154"/>
    </source>
</evidence>
<dbReference type="HAMAP" id="MF_00197">
    <property type="entry name" value="DAP_epimerase"/>
    <property type="match status" value="1"/>
</dbReference>
<feature type="active site" description="Proton acceptor" evidence="8">
    <location>
        <position position="218"/>
    </location>
</feature>
<keyword evidence="11" id="KW-1185">Reference proteome</keyword>
<comment type="catalytic activity">
    <reaction evidence="7 8">
        <text>(2S,6S)-2,6-diaminopimelate = meso-2,6-diaminopimelate</text>
        <dbReference type="Rhea" id="RHEA:15393"/>
        <dbReference type="ChEBI" id="CHEBI:57609"/>
        <dbReference type="ChEBI" id="CHEBI:57791"/>
        <dbReference type="EC" id="5.1.1.7"/>
    </reaction>
</comment>
<dbReference type="InterPro" id="IPR001653">
    <property type="entry name" value="DAP_epimerase_DapF"/>
</dbReference>
<feature type="binding site" evidence="8">
    <location>
        <position position="63"/>
    </location>
    <ligand>
        <name>substrate</name>
    </ligand>
</feature>
<comment type="subunit">
    <text evidence="8">Homodimer.</text>
</comment>
<feature type="binding site" evidence="8">
    <location>
        <position position="11"/>
    </location>
    <ligand>
        <name>substrate</name>
    </ligand>
</feature>
<feature type="active site" description="Proton donor" evidence="8">
    <location>
        <position position="72"/>
    </location>
</feature>
<feature type="binding site" evidence="8">
    <location>
        <begin position="73"/>
        <end position="74"/>
    </location>
    <ligand>
        <name>substrate</name>
    </ligand>
</feature>
<feature type="site" description="Could be important to modulate the pK values of the two catalytic cysteine residues" evidence="8">
    <location>
        <position position="162"/>
    </location>
</feature>
<comment type="caution">
    <text evidence="10">The sequence shown here is derived from an EMBL/GenBank/DDBJ whole genome shotgun (WGS) entry which is preliminary data.</text>
</comment>
<feature type="site" description="Could be important to modulate the pK values of the two catalytic cysteine residues" evidence="8">
    <location>
        <position position="209"/>
    </location>
</feature>
<name>A0ABN1JPM5_9CLOT</name>
<keyword evidence="5 8" id="KW-0457">Lysine biosynthesis</keyword>
<evidence type="ECO:0000313" key="10">
    <source>
        <dbReference type="EMBL" id="GAA0743652.1"/>
    </source>
</evidence>
<keyword evidence="6 8" id="KW-0413">Isomerase</keyword>
<feature type="binding site" evidence="8">
    <location>
        <position position="191"/>
    </location>
    <ligand>
        <name>substrate</name>
    </ligand>
</feature>